<reference evidence="3" key="1">
    <citation type="journal article" date="2014" name="Int. J. Syst. Evol. Microbiol.">
        <title>Complete genome sequence of Corynebacterium casei LMG S-19264T (=DSM 44701T), isolated from a smear-ripened cheese.</title>
        <authorList>
            <consortium name="US DOE Joint Genome Institute (JGI-PGF)"/>
            <person name="Walter F."/>
            <person name="Albersmeier A."/>
            <person name="Kalinowski J."/>
            <person name="Ruckert C."/>
        </authorList>
    </citation>
    <scope>NUCLEOTIDE SEQUENCE</scope>
    <source>
        <strain evidence="3">VKM B-2748</strain>
    </source>
</reference>
<organism evidence="3 4">
    <name type="scientific">Methylopila turkensis</name>
    <dbReference type="NCBI Taxonomy" id="1437816"/>
    <lineage>
        <taxon>Bacteria</taxon>
        <taxon>Pseudomonadati</taxon>
        <taxon>Pseudomonadota</taxon>
        <taxon>Alphaproteobacteria</taxon>
        <taxon>Hyphomicrobiales</taxon>
        <taxon>Methylopilaceae</taxon>
        <taxon>Methylopila</taxon>
    </lineage>
</organism>
<evidence type="ECO:0000313" key="4">
    <source>
        <dbReference type="Proteomes" id="UP001143309"/>
    </source>
</evidence>
<dbReference type="Proteomes" id="UP001143309">
    <property type="component" value="Unassembled WGS sequence"/>
</dbReference>
<protein>
    <recommendedName>
        <fullName evidence="5">Type II toxin-antitoxin system RelE/ParE family toxin</fullName>
    </recommendedName>
</protein>
<dbReference type="PANTHER" id="PTHR33755:SF6">
    <property type="entry name" value="PLASMID STABILIZATION SYSTEM PROTEIN"/>
    <property type="match status" value="1"/>
</dbReference>
<evidence type="ECO:0000256" key="2">
    <source>
        <dbReference type="ARBA" id="ARBA00022649"/>
    </source>
</evidence>
<name>A0A9W6JMX4_9HYPH</name>
<dbReference type="Pfam" id="PF05016">
    <property type="entry name" value="ParE_toxin"/>
    <property type="match status" value="1"/>
</dbReference>
<dbReference type="EMBL" id="BSFL01000003">
    <property type="protein sequence ID" value="GLK80566.1"/>
    <property type="molecule type" value="Genomic_DNA"/>
</dbReference>
<dbReference type="PANTHER" id="PTHR33755">
    <property type="entry name" value="TOXIN PARE1-RELATED"/>
    <property type="match status" value="1"/>
</dbReference>
<sequence length="105" mass="11935">MRFVVYTSSALRNIDEIIEYVARESGSVAAALRLAEDIADRCLELSSLPGTLGRPRDDLSLGLRSVTFKSYVIFFRYHRAEIEVVNVLHGHRDIEAFFRTDMNPS</sequence>
<comment type="similarity">
    <text evidence="1">Belongs to the RelE toxin family.</text>
</comment>
<proteinExistence type="inferred from homology"/>
<evidence type="ECO:0008006" key="5">
    <source>
        <dbReference type="Google" id="ProtNLM"/>
    </source>
</evidence>
<comment type="caution">
    <text evidence="3">The sequence shown here is derived from an EMBL/GenBank/DDBJ whole genome shotgun (WGS) entry which is preliminary data.</text>
</comment>
<dbReference type="InterPro" id="IPR035093">
    <property type="entry name" value="RelE/ParE_toxin_dom_sf"/>
</dbReference>
<dbReference type="AlphaFoldDB" id="A0A9W6JMX4"/>
<evidence type="ECO:0000313" key="3">
    <source>
        <dbReference type="EMBL" id="GLK80566.1"/>
    </source>
</evidence>
<dbReference type="RefSeq" id="WP_271201059.1">
    <property type="nucleotide sequence ID" value="NZ_BSFL01000003.1"/>
</dbReference>
<dbReference type="Gene3D" id="3.30.2310.20">
    <property type="entry name" value="RelE-like"/>
    <property type="match status" value="1"/>
</dbReference>
<dbReference type="InterPro" id="IPR007712">
    <property type="entry name" value="RelE/ParE_toxin"/>
</dbReference>
<accession>A0A9W6JMX4</accession>
<reference evidence="3" key="2">
    <citation type="submission" date="2023-01" db="EMBL/GenBank/DDBJ databases">
        <authorList>
            <person name="Sun Q."/>
            <person name="Evtushenko L."/>
        </authorList>
    </citation>
    <scope>NUCLEOTIDE SEQUENCE</scope>
    <source>
        <strain evidence="3">VKM B-2748</strain>
    </source>
</reference>
<dbReference type="InterPro" id="IPR051803">
    <property type="entry name" value="TA_system_RelE-like_toxin"/>
</dbReference>
<gene>
    <name evidence="3" type="ORF">GCM10008174_23070</name>
</gene>
<keyword evidence="4" id="KW-1185">Reference proteome</keyword>
<keyword evidence="2" id="KW-1277">Toxin-antitoxin system</keyword>
<evidence type="ECO:0000256" key="1">
    <source>
        <dbReference type="ARBA" id="ARBA00006226"/>
    </source>
</evidence>